<dbReference type="AlphaFoldDB" id="A0A0B7BIR6"/>
<organism evidence="1">
    <name type="scientific">Arion vulgaris</name>
    <dbReference type="NCBI Taxonomy" id="1028688"/>
    <lineage>
        <taxon>Eukaryota</taxon>
        <taxon>Metazoa</taxon>
        <taxon>Spiralia</taxon>
        <taxon>Lophotrochozoa</taxon>
        <taxon>Mollusca</taxon>
        <taxon>Gastropoda</taxon>
        <taxon>Heterobranchia</taxon>
        <taxon>Euthyneura</taxon>
        <taxon>Panpulmonata</taxon>
        <taxon>Eupulmonata</taxon>
        <taxon>Stylommatophora</taxon>
        <taxon>Helicina</taxon>
        <taxon>Arionoidea</taxon>
        <taxon>Arionidae</taxon>
        <taxon>Arion</taxon>
    </lineage>
</organism>
<feature type="non-terminal residue" evidence="1">
    <location>
        <position position="50"/>
    </location>
</feature>
<name>A0A0B7BIR6_9EUPU</name>
<evidence type="ECO:0000313" key="1">
    <source>
        <dbReference type="EMBL" id="CEK92040.1"/>
    </source>
</evidence>
<proteinExistence type="predicted"/>
<dbReference type="EMBL" id="HACG01045175">
    <property type="protein sequence ID" value="CEK92040.1"/>
    <property type="molecule type" value="Transcribed_RNA"/>
</dbReference>
<protein>
    <submittedName>
        <fullName evidence="1">Uncharacterized protein</fullName>
    </submittedName>
</protein>
<gene>
    <name evidence="1" type="primary">ORF186197</name>
</gene>
<reference evidence="1" key="1">
    <citation type="submission" date="2014-12" db="EMBL/GenBank/DDBJ databases">
        <title>Insight into the proteome of Arion vulgaris.</title>
        <authorList>
            <person name="Aradska J."/>
            <person name="Bulat T."/>
            <person name="Smidak R."/>
            <person name="Sarate P."/>
            <person name="Gangsoo J."/>
            <person name="Sialana F."/>
            <person name="Bilban M."/>
            <person name="Lubec G."/>
        </authorList>
    </citation>
    <scope>NUCLEOTIDE SEQUENCE</scope>
    <source>
        <tissue evidence="1">Skin</tissue>
    </source>
</reference>
<sequence length="50" mass="5700">MQILTATNVTFFRTNKQVCSGDSRCFLQTQMLATPDKLYDVWIDLSVGEI</sequence>
<accession>A0A0B7BIR6</accession>